<evidence type="ECO:0000313" key="3">
    <source>
        <dbReference type="Proteomes" id="UP001428341"/>
    </source>
</evidence>
<sequence>MHHPSDGIIRPHFSLISSAKSASKGLHRPGDGTLHLHFSRAILVVTRAMNAFARTSHLVAIAPHFSQAIESDDLHQLDDGIHSFKCTFVYGSMSNYGNYFFSDTEEQMFPTTKSYSPFRDCDDVDCDHLLDDMEAMPQFQEDNDPRQNQPITPRSHSRIRLKYQL</sequence>
<gene>
    <name evidence="2" type="ORF">WN944_014282</name>
</gene>
<dbReference type="Proteomes" id="UP001428341">
    <property type="component" value="Unassembled WGS sequence"/>
</dbReference>
<protein>
    <submittedName>
        <fullName evidence="2">Uncharacterized protein</fullName>
    </submittedName>
</protein>
<keyword evidence="3" id="KW-1185">Reference proteome</keyword>
<name>A0AAP0MBV7_9ROSI</name>
<proteinExistence type="predicted"/>
<comment type="caution">
    <text evidence="2">The sequence shown here is derived from an EMBL/GenBank/DDBJ whole genome shotgun (WGS) entry which is preliminary data.</text>
</comment>
<organism evidence="2 3">
    <name type="scientific">Citrus x changshan-huyou</name>
    <dbReference type="NCBI Taxonomy" id="2935761"/>
    <lineage>
        <taxon>Eukaryota</taxon>
        <taxon>Viridiplantae</taxon>
        <taxon>Streptophyta</taxon>
        <taxon>Embryophyta</taxon>
        <taxon>Tracheophyta</taxon>
        <taxon>Spermatophyta</taxon>
        <taxon>Magnoliopsida</taxon>
        <taxon>eudicotyledons</taxon>
        <taxon>Gunneridae</taxon>
        <taxon>Pentapetalae</taxon>
        <taxon>rosids</taxon>
        <taxon>malvids</taxon>
        <taxon>Sapindales</taxon>
        <taxon>Rutaceae</taxon>
        <taxon>Aurantioideae</taxon>
        <taxon>Citrus</taxon>
    </lineage>
</organism>
<evidence type="ECO:0000313" key="2">
    <source>
        <dbReference type="EMBL" id="KAK9199095.1"/>
    </source>
</evidence>
<dbReference type="AlphaFoldDB" id="A0AAP0MBV7"/>
<accession>A0AAP0MBV7</accession>
<reference evidence="2 3" key="1">
    <citation type="submission" date="2024-05" db="EMBL/GenBank/DDBJ databases">
        <title>Haplotype-resolved chromosome-level genome assembly of Huyou (Citrus changshanensis).</title>
        <authorList>
            <person name="Miao C."/>
            <person name="Chen W."/>
            <person name="Wu Y."/>
            <person name="Wang L."/>
            <person name="Zhao S."/>
            <person name="Grierson D."/>
            <person name="Xu C."/>
            <person name="Chen K."/>
        </authorList>
    </citation>
    <scope>NUCLEOTIDE SEQUENCE [LARGE SCALE GENOMIC DNA]</scope>
    <source>
        <strain evidence="2">01-14</strain>
        <tissue evidence="2">Leaf</tissue>
    </source>
</reference>
<evidence type="ECO:0000256" key="1">
    <source>
        <dbReference type="SAM" id="MobiDB-lite"/>
    </source>
</evidence>
<feature type="region of interest" description="Disordered" evidence="1">
    <location>
        <begin position="138"/>
        <end position="157"/>
    </location>
</feature>
<dbReference type="EMBL" id="JBCGBO010000005">
    <property type="protein sequence ID" value="KAK9199095.1"/>
    <property type="molecule type" value="Genomic_DNA"/>
</dbReference>